<dbReference type="Proteomes" id="UP000190367">
    <property type="component" value="Unassembled WGS sequence"/>
</dbReference>
<evidence type="ECO:0000256" key="1">
    <source>
        <dbReference type="SAM" id="Phobius"/>
    </source>
</evidence>
<feature type="transmembrane region" description="Helical" evidence="1">
    <location>
        <begin position="12"/>
        <end position="30"/>
    </location>
</feature>
<dbReference type="EMBL" id="FUWZ01000002">
    <property type="protein sequence ID" value="SKA03959.1"/>
    <property type="molecule type" value="Genomic_DNA"/>
</dbReference>
<gene>
    <name evidence="2" type="ORF">SAMN04488128_102413</name>
</gene>
<keyword evidence="3" id="KW-1185">Reference proteome</keyword>
<evidence type="ECO:0000313" key="2">
    <source>
        <dbReference type="EMBL" id="SKA03959.1"/>
    </source>
</evidence>
<reference evidence="3" key="1">
    <citation type="submission" date="2017-02" db="EMBL/GenBank/DDBJ databases">
        <authorList>
            <person name="Varghese N."/>
            <person name="Submissions S."/>
        </authorList>
    </citation>
    <scope>NUCLEOTIDE SEQUENCE [LARGE SCALE GENOMIC DNA]</scope>
    <source>
        <strain evidence="3">DSM 22224</strain>
    </source>
</reference>
<protein>
    <submittedName>
        <fullName evidence="2">Uncharacterized protein</fullName>
    </submittedName>
</protein>
<proteinExistence type="predicted"/>
<dbReference type="RefSeq" id="WP_078668965.1">
    <property type="nucleotide sequence ID" value="NZ_FUWZ01000002.1"/>
</dbReference>
<keyword evidence="1" id="KW-1133">Transmembrane helix</keyword>
<evidence type="ECO:0000313" key="3">
    <source>
        <dbReference type="Proteomes" id="UP000190367"/>
    </source>
</evidence>
<dbReference type="STRING" id="634771.SAMN04488128_102413"/>
<accession>A0A1T4QJR0</accession>
<name>A0A1T4QJR0_9BACT</name>
<sequence length="236" mass="27345">MEKLQREVRFLKAYSLILTTVLIAFFFMAFRTDFGKQRFQEIDVERINVVEKDGTLKMVIANGERQHPGMSEGKELAPRKRQPGLIFFNSAGDECGGLVYDADKKDGAGMVYSVDQYRNDQIMQLQYMQDLEGSKARTYGLKIWDRPDDFTLTRQNQVHDSLKTLKDEKVYEAVMKQLVAEGKYGTERLFVGRTWKDEVGLFIRDSKGKVRIKIYVDKQNQTKIETFDEQGKPVTK</sequence>
<dbReference type="AlphaFoldDB" id="A0A1T4QJR0"/>
<dbReference type="OrthoDB" id="1349101at2"/>
<organism evidence="2 3">
    <name type="scientific">Chitinophaga eiseniae</name>
    <dbReference type="NCBI Taxonomy" id="634771"/>
    <lineage>
        <taxon>Bacteria</taxon>
        <taxon>Pseudomonadati</taxon>
        <taxon>Bacteroidota</taxon>
        <taxon>Chitinophagia</taxon>
        <taxon>Chitinophagales</taxon>
        <taxon>Chitinophagaceae</taxon>
        <taxon>Chitinophaga</taxon>
    </lineage>
</organism>
<keyword evidence="1" id="KW-0812">Transmembrane</keyword>
<keyword evidence="1" id="KW-0472">Membrane</keyword>